<evidence type="ECO:0000256" key="5">
    <source>
        <dbReference type="ARBA" id="ARBA00022729"/>
    </source>
</evidence>
<dbReference type="GO" id="GO:0044718">
    <property type="term" value="P:siderophore transmembrane transport"/>
    <property type="evidence" value="ECO:0007669"/>
    <property type="project" value="TreeGrafter"/>
</dbReference>
<name>A0A172U0P1_9BACT</name>
<dbReference type="Pfam" id="PF07715">
    <property type="entry name" value="Plug"/>
    <property type="match status" value="1"/>
</dbReference>
<dbReference type="Pfam" id="PF00593">
    <property type="entry name" value="TonB_dep_Rec_b-barrel"/>
    <property type="match status" value="1"/>
</dbReference>
<evidence type="ECO:0000313" key="15">
    <source>
        <dbReference type="EMBL" id="ANE52593.1"/>
    </source>
</evidence>
<evidence type="ECO:0000313" key="16">
    <source>
        <dbReference type="Proteomes" id="UP000077177"/>
    </source>
</evidence>
<comment type="similarity">
    <text evidence="10 11">Belongs to the TonB-dependent receptor family.</text>
</comment>
<dbReference type="Pfam" id="PF13715">
    <property type="entry name" value="CarbopepD_reg_2"/>
    <property type="match status" value="1"/>
</dbReference>
<evidence type="ECO:0000259" key="13">
    <source>
        <dbReference type="Pfam" id="PF00593"/>
    </source>
</evidence>
<dbReference type="InterPro" id="IPR008969">
    <property type="entry name" value="CarboxyPept-like_regulatory"/>
</dbReference>
<feature type="chain" id="PRO_5008001522" evidence="12">
    <location>
        <begin position="22"/>
        <end position="988"/>
    </location>
</feature>
<dbReference type="SUPFAM" id="SSF56935">
    <property type="entry name" value="Porins"/>
    <property type="match status" value="1"/>
</dbReference>
<dbReference type="GO" id="GO:0015344">
    <property type="term" value="F:siderophore uptake transmembrane transporter activity"/>
    <property type="evidence" value="ECO:0007669"/>
    <property type="project" value="TreeGrafter"/>
</dbReference>
<reference evidence="15 16" key="2">
    <citation type="journal article" date="2016" name="Int. J. Syst. Evol. Microbiol.">
        <title>Flavisolibacter tropicus sp. nov., isolated from tropical soil.</title>
        <authorList>
            <person name="Lee J.J."/>
            <person name="Kang M.S."/>
            <person name="Kim G.S."/>
            <person name="Lee C.S."/>
            <person name="Lim S."/>
            <person name="Lee J."/>
            <person name="Roh S.H."/>
            <person name="Kang H."/>
            <person name="Ha J.M."/>
            <person name="Bae S."/>
            <person name="Jung H.Y."/>
            <person name="Kim M.K."/>
        </authorList>
    </citation>
    <scope>NUCLEOTIDE SEQUENCE [LARGE SCALE GENOMIC DNA]</scope>
    <source>
        <strain evidence="15 16">LCS9</strain>
    </source>
</reference>
<keyword evidence="3 10" id="KW-1134">Transmembrane beta strand</keyword>
<feature type="domain" description="TonB-dependent receptor plug" evidence="14">
    <location>
        <begin position="119"/>
        <end position="252"/>
    </location>
</feature>
<evidence type="ECO:0000256" key="6">
    <source>
        <dbReference type="ARBA" id="ARBA00023077"/>
    </source>
</evidence>
<dbReference type="PATRIC" id="fig|1492898.3.peg.4565"/>
<dbReference type="AlphaFoldDB" id="A0A172U0P1"/>
<proteinExistence type="inferred from homology"/>
<evidence type="ECO:0000256" key="4">
    <source>
        <dbReference type="ARBA" id="ARBA00022692"/>
    </source>
</evidence>
<gene>
    <name evidence="15" type="ORF">SY85_21030</name>
</gene>
<dbReference type="Gene3D" id="2.60.40.1120">
    <property type="entry name" value="Carboxypeptidase-like, regulatory domain"/>
    <property type="match status" value="1"/>
</dbReference>
<keyword evidence="2 10" id="KW-0813">Transport</keyword>
<dbReference type="KEGG" id="fla:SY85_21030"/>
<dbReference type="InterPro" id="IPR012910">
    <property type="entry name" value="Plug_dom"/>
</dbReference>
<dbReference type="Proteomes" id="UP000077177">
    <property type="component" value="Chromosome"/>
</dbReference>
<evidence type="ECO:0000256" key="8">
    <source>
        <dbReference type="ARBA" id="ARBA00023170"/>
    </source>
</evidence>
<accession>A0A172U0P1</accession>
<sequence>MQMRKLLLCAWVLLLGITSWAQQAITGTVVDASNNPLSGVSVQLLNSSIGTTTDANGRFSISVPNKTGVLQFSYVGFQTQTIDLATATVDLKVTMQGGGQGNLQEVVVTGIASSVRRSNLANAVSSISAKQLVGTTVQPSMDAALYGKFTGANISANSGSPGGGISVKLRGITSLIANSQPLFIVDGVYYDNSSILPGLNSVSKAAGQGSTDFQDNQSNRIADLDPEDIDRIEILKGASAAAIYGARAATGVVIVTTKRGKSGKPRIELGQSFGVQMQLRKLGMSDWTAQKVVAVFDSSRLALYNASNGKTYNYEDELFGNKGFMSNTRISVSGGNDATKYYLGYTYKDDEGIVKRTGYQKSSFRVNVDQRVTNFLDLSVSANYVNSQADRGYFNNDNTSSTMGVSYVATPNWVNLYPDANGVYPKHPFVPSNFIQTRDLITNREKVERMLVGGTGTWKILNKGIHDLRLIARGGIDQYTLNTIAIFPPDLQFQSGGNGTNGASINGTAITKGSNLSAFLLYSLDISKDLNLRTQAGLTAENFDQDHVLNTATQLIGTQTNVNQAGAVQVQQTKIKQRDRGFFVQEEANYKELVIATVGLRGDRSSRNGDANKLYYFPKGSVAFNVHKLGGGLSLGPISQIKLRGAYGESGNFAPFGAIYSPLVSVGYGGTTGSLINITRGNTNLKPETQKELEMGTDIGAWNNRVTLEFTYYRKIVDDLILKADVALSSGFQDYWQNVAKIRNTGIEIALNATIFDKKDFHWTQTTSFWQNNAIVTRLDVPAFNTGAFGATLGTYRIEEGKSPTQIVGVGRVKEDGADPNTGLAVFGDGEPDFNISSYHTLTYKNFDFSFLLHWKQGGENINLTTFLSDNFGTSHDWNDRDLDPSGQKTNGQYRLSITGTTAQPWVQNASYFRVREMGLTYTMPKEWFRNIATVRVGVSGRNLINVFDYPSYDPEVSNFGIGAISSNVEVTPYPSSKSIHFNVYVTF</sequence>
<dbReference type="SUPFAM" id="SSF49464">
    <property type="entry name" value="Carboxypeptidase regulatory domain-like"/>
    <property type="match status" value="1"/>
</dbReference>
<dbReference type="NCBIfam" id="TIGR04057">
    <property type="entry name" value="SusC_RagA_signa"/>
    <property type="match status" value="1"/>
</dbReference>
<dbReference type="InterPro" id="IPR023997">
    <property type="entry name" value="TonB-dep_OMP_SusC/RagA_CS"/>
</dbReference>
<feature type="domain" description="TonB-dependent receptor-like beta-barrel" evidence="13">
    <location>
        <begin position="498"/>
        <end position="943"/>
    </location>
</feature>
<keyword evidence="4 10" id="KW-0812">Transmembrane</keyword>
<dbReference type="InterPro" id="IPR000531">
    <property type="entry name" value="Beta-barrel_TonB"/>
</dbReference>
<evidence type="ECO:0000256" key="12">
    <source>
        <dbReference type="SAM" id="SignalP"/>
    </source>
</evidence>
<dbReference type="PANTHER" id="PTHR30069:SF29">
    <property type="entry name" value="HEMOGLOBIN AND HEMOGLOBIN-HAPTOGLOBIN-BINDING PROTEIN 1-RELATED"/>
    <property type="match status" value="1"/>
</dbReference>
<evidence type="ECO:0000256" key="3">
    <source>
        <dbReference type="ARBA" id="ARBA00022452"/>
    </source>
</evidence>
<dbReference type="STRING" id="1492898.SY85_21030"/>
<feature type="signal peptide" evidence="12">
    <location>
        <begin position="1"/>
        <end position="21"/>
    </location>
</feature>
<dbReference type="Gene3D" id="2.40.170.20">
    <property type="entry name" value="TonB-dependent receptor, beta-barrel domain"/>
    <property type="match status" value="1"/>
</dbReference>
<evidence type="ECO:0000256" key="2">
    <source>
        <dbReference type="ARBA" id="ARBA00022448"/>
    </source>
</evidence>
<keyword evidence="8 15" id="KW-0675">Receptor</keyword>
<evidence type="ECO:0000256" key="10">
    <source>
        <dbReference type="PROSITE-ProRule" id="PRU01360"/>
    </source>
</evidence>
<reference evidence="16" key="1">
    <citation type="submission" date="2015-01" db="EMBL/GenBank/DDBJ databases">
        <title>Flavisolibacter sp./LCS9/ whole genome sequencing.</title>
        <authorList>
            <person name="Kim M.K."/>
            <person name="Srinivasan S."/>
            <person name="Lee J.-J."/>
        </authorList>
    </citation>
    <scope>NUCLEOTIDE SEQUENCE [LARGE SCALE GENOMIC DNA]</scope>
    <source>
        <strain evidence="16">LCS9</strain>
    </source>
</reference>
<dbReference type="InterPro" id="IPR037066">
    <property type="entry name" value="Plug_dom_sf"/>
</dbReference>
<dbReference type="InterPro" id="IPR023996">
    <property type="entry name" value="TonB-dep_OMP_SusC/RagA"/>
</dbReference>
<evidence type="ECO:0000256" key="7">
    <source>
        <dbReference type="ARBA" id="ARBA00023136"/>
    </source>
</evidence>
<comment type="subcellular location">
    <subcellularLocation>
        <location evidence="1 10">Cell outer membrane</location>
        <topology evidence="1 10">Multi-pass membrane protein</topology>
    </subcellularLocation>
</comment>
<evidence type="ECO:0000259" key="14">
    <source>
        <dbReference type="Pfam" id="PF07715"/>
    </source>
</evidence>
<evidence type="ECO:0000256" key="9">
    <source>
        <dbReference type="ARBA" id="ARBA00023237"/>
    </source>
</evidence>
<dbReference type="NCBIfam" id="TIGR04056">
    <property type="entry name" value="OMP_RagA_SusC"/>
    <property type="match status" value="1"/>
</dbReference>
<keyword evidence="9 10" id="KW-0998">Cell outer membrane</keyword>
<dbReference type="PANTHER" id="PTHR30069">
    <property type="entry name" value="TONB-DEPENDENT OUTER MEMBRANE RECEPTOR"/>
    <property type="match status" value="1"/>
</dbReference>
<dbReference type="GO" id="GO:0009279">
    <property type="term" value="C:cell outer membrane"/>
    <property type="evidence" value="ECO:0007669"/>
    <property type="project" value="UniProtKB-SubCell"/>
</dbReference>
<keyword evidence="7 10" id="KW-0472">Membrane</keyword>
<organism evidence="15 16">
    <name type="scientific">Flavisolibacter tropicus</name>
    <dbReference type="NCBI Taxonomy" id="1492898"/>
    <lineage>
        <taxon>Bacteria</taxon>
        <taxon>Pseudomonadati</taxon>
        <taxon>Bacteroidota</taxon>
        <taxon>Chitinophagia</taxon>
        <taxon>Chitinophagales</taxon>
        <taxon>Chitinophagaceae</taxon>
        <taxon>Flavisolibacter</taxon>
    </lineage>
</organism>
<dbReference type="InterPro" id="IPR039426">
    <property type="entry name" value="TonB-dep_rcpt-like"/>
</dbReference>
<keyword evidence="6 11" id="KW-0798">TonB box</keyword>
<dbReference type="PROSITE" id="PS52016">
    <property type="entry name" value="TONB_DEPENDENT_REC_3"/>
    <property type="match status" value="1"/>
</dbReference>
<dbReference type="InterPro" id="IPR036942">
    <property type="entry name" value="Beta-barrel_TonB_sf"/>
</dbReference>
<keyword evidence="16" id="KW-1185">Reference proteome</keyword>
<dbReference type="OrthoDB" id="9768177at2"/>
<dbReference type="EMBL" id="CP011390">
    <property type="protein sequence ID" value="ANE52593.1"/>
    <property type="molecule type" value="Genomic_DNA"/>
</dbReference>
<dbReference type="Gene3D" id="2.170.130.10">
    <property type="entry name" value="TonB-dependent receptor, plug domain"/>
    <property type="match status" value="1"/>
</dbReference>
<protein>
    <submittedName>
        <fullName evidence="15">TonB-dependent receptor</fullName>
    </submittedName>
</protein>
<evidence type="ECO:0000256" key="1">
    <source>
        <dbReference type="ARBA" id="ARBA00004571"/>
    </source>
</evidence>
<evidence type="ECO:0000256" key="11">
    <source>
        <dbReference type="RuleBase" id="RU003357"/>
    </source>
</evidence>
<keyword evidence="5 12" id="KW-0732">Signal</keyword>